<dbReference type="InterPro" id="IPR052090">
    <property type="entry name" value="Cytolytic_pore-forming_toxin"/>
</dbReference>
<dbReference type="EMBL" id="LR899727">
    <property type="protein sequence ID" value="CAD7242057.1"/>
    <property type="molecule type" value="Genomic_DNA"/>
</dbReference>
<dbReference type="InterPro" id="IPR015915">
    <property type="entry name" value="Kelch-typ_b-propeller"/>
</dbReference>
<dbReference type="CDD" id="cd00063">
    <property type="entry name" value="FN3"/>
    <property type="match status" value="1"/>
</dbReference>
<protein>
    <recommendedName>
        <fullName evidence="2">Fibronectin type-III domain-containing protein</fullName>
    </recommendedName>
</protein>
<dbReference type="PROSITE" id="PS50853">
    <property type="entry name" value="FN3"/>
    <property type="match status" value="1"/>
</dbReference>
<dbReference type="SUPFAM" id="SSF117281">
    <property type="entry name" value="Kelch motif"/>
    <property type="match status" value="1"/>
</dbReference>
<proteinExistence type="predicted"/>
<dbReference type="PANTHER" id="PTHR31594:SF14">
    <property type="entry name" value="FIBRONECTIN TYPE-III DOMAIN-CONTAINING PROTEIN"/>
    <property type="match status" value="1"/>
</dbReference>
<organism evidence="3">
    <name type="scientific">Darwinula stevensoni</name>
    <dbReference type="NCBI Taxonomy" id="69355"/>
    <lineage>
        <taxon>Eukaryota</taxon>
        <taxon>Metazoa</taxon>
        <taxon>Ecdysozoa</taxon>
        <taxon>Arthropoda</taxon>
        <taxon>Crustacea</taxon>
        <taxon>Oligostraca</taxon>
        <taxon>Ostracoda</taxon>
        <taxon>Podocopa</taxon>
        <taxon>Podocopida</taxon>
        <taxon>Darwinulocopina</taxon>
        <taxon>Darwinuloidea</taxon>
        <taxon>Darwinulidae</taxon>
        <taxon>Darwinula</taxon>
    </lineage>
</organism>
<dbReference type="Pfam" id="PF18078">
    <property type="entry name" value="Thioredoxin_11"/>
    <property type="match status" value="1"/>
</dbReference>
<dbReference type="Gene3D" id="2.60.40.10">
    <property type="entry name" value="Immunoglobulins"/>
    <property type="match status" value="1"/>
</dbReference>
<dbReference type="SMART" id="SM00612">
    <property type="entry name" value="Kelch"/>
    <property type="match status" value="2"/>
</dbReference>
<dbReference type="EMBL" id="CAJPEV010000210">
    <property type="protein sequence ID" value="CAG0882415.1"/>
    <property type="molecule type" value="Genomic_DNA"/>
</dbReference>
<dbReference type="InterPro" id="IPR013783">
    <property type="entry name" value="Ig-like_fold"/>
</dbReference>
<name>A0A7R8ZZF3_9CRUS</name>
<dbReference type="Gene3D" id="2.120.10.80">
    <property type="entry name" value="Kelch-type beta propeller"/>
    <property type="match status" value="1"/>
</dbReference>
<dbReference type="Pfam" id="PF21109">
    <property type="entry name" value="Stonustoxin_helical"/>
    <property type="match status" value="1"/>
</dbReference>
<dbReference type="InterPro" id="IPR003961">
    <property type="entry name" value="FN3_dom"/>
</dbReference>
<dbReference type="InterPro" id="IPR006652">
    <property type="entry name" value="Kelch_1"/>
</dbReference>
<dbReference type="InterPro" id="IPR040581">
    <property type="entry name" value="Thioredoxin_11"/>
</dbReference>
<dbReference type="Proteomes" id="UP000677054">
    <property type="component" value="Unassembled WGS sequence"/>
</dbReference>
<sequence>MSCKYYSDIHLQKIPTSIEEALECYRVFPTLSREKCVPKRIYLFPLQKLLRRDVQMVRDISMRIVNEVEKLLEGLYGRNIKAKDLAVSGLCEQFPGLKAQLRDFQSLLDDFTLVFQEQVKPLMISVRAFEMEDQVLFRLLEEKRASPFGLQKLSDWLENKEREMNYLTKNLKNLQLPDVEMALSPDELDSFLLDLKAENVLCFRFKVMPRTDAYLSLMSRYLKEKDTETSRDESPSSWYENRQELQEGLEYFRGMHEAQRERGFRFVVTQEVPATASESLYEIVYYNKRVAMPYPPPLIPGTPRAVAVTENSIEVKWDPPACAANSVKGYLVSYKSDIDEEWNTHVVDGNIAGATLGGLLPNTEYFFKRVSGRMQYHGIYGDANSNTEAFSFCATGAEQLDIGIYRREQVERCNQDGYAHSMVAWVTEQTRWNGIGVINLDSHIYSIRATNRRIKNTRDGEEVDLTGGIWGGMRNRVFFFRDRKTFVVEVGRDPSWIPPSDQIIQSLPSLSPFHVSYSTCLIPCPVPENRFYFFGAHSKVKSGAGVFIPSEGEGTWLLLPGLPSHIEMVAGTSLHNGCIFIVGGLDYRKMNKSKLAFLYDPREGRKYVRLPDVPEPIVGAAAMEMKETGIILAGGLTDTAEGSEVSSQVRIFELRARKWEIFPSLRSPRAFLGLGKDPNDQLIAIGGYMDHRNPETMEVMGKSEEDTLEWKEYPLPHPFKRCGRPSVLL</sequence>
<keyword evidence="4" id="KW-1185">Reference proteome</keyword>
<dbReference type="SUPFAM" id="SSF49265">
    <property type="entry name" value="Fibronectin type III"/>
    <property type="match status" value="1"/>
</dbReference>
<reference evidence="3" key="1">
    <citation type="submission" date="2020-11" db="EMBL/GenBank/DDBJ databases">
        <authorList>
            <person name="Tran Van P."/>
        </authorList>
    </citation>
    <scope>NUCLEOTIDE SEQUENCE</scope>
</reference>
<evidence type="ECO:0000313" key="3">
    <source>
        <dbReference type="EMBL" id="CAD7242057.1"/>
    </source>
</evidence>
<dbReference type="InterPro" id="IPR036116">
    <property type="entry name" value="FN3_sf"/>
</dbReference>
<feature type="domain" description="Fibronectin type-III" evidence="2">
    <location>
        <begin position="299"/>
        <end position="391"/>
    </location>
</feature>
<accession>A0A7R8ZZF3</accession>
<gene>
    <name evidence="3" type="ORF">DSTB1V02_LOCUS2030</name>
</gene>
<keyword evidence="1" id="KW-0880">Kelch repeat</keyword>
<dbReference type="SMART" id="SM00060">
    <property type="entry name" value="FN3"/>
    <property type="match status" value="1"/>
</dbReference>
<dbReference type="Pfam" id="PF00041">
    <property type="entry name" value="fn3"/>
    <property type="match status" value="1"/>
</dbReference>
<evidence type="ECO:0000256" key="1">
    <source>
        <dbReference type="ARBA" id="ARBA00022441"/>
    </source>
</evidence>
<dbReference type="OrthoDB" id="8954335at2759"/>
<dbReference type="PANTHER" id="PTHR31594">
    <property type="entry name" value="AIG1-TYPE G DOMAIN-CONTAINING PROTEIN"/>
    <property type="match status" value="1"/>
</dbReference>
<evidence type="ECO:0000313" key="4">
    <source>
        <dbReference type="Proteomes" id="UP000677054"/>
    </source>
</evidence>
<evidence type="ECO:0000259" key="2">
    <source>
        <dbReference type="PROSITE" id="PS50853"/>
    </source>
</evidence>
<dbReference type="AlphaFoldDB" id="A0A7R8ZZF3"/>
<dbReference type="InterPro" id="IPR048997">
    <property type="entry name" value="Stonustoxin-like_helical"/>
</dbReference>